<evidence type="ECO:0000256" key="1">
    <source>
        <dbReference type="SAM" id="MobiDB-lite"/>
    </source>
</evidence>
<proteinExistence type="predicted"/>
<reference evidence="2" key="2">
    <citation type="submission" date="2004-02" db="EMBL/GenBank/DDBJ databases">
        <authorList>
            <consortium name="Genoscope"/>
            <consortium name="Whitehead Institute Centre for Genome Research"/>
        </authorList>
    </citation>
    <scope>NUCLEOTIDE SEQUENCE</scope>
</reference>
<comment type="caution">
    <text evidence="2">The sequence shown here is derived from an EMBL/GenBank/DDBJ whole genome shotgun (WGS) entry which is preliminary data.</text>
</comment>
<sequence length="187" mass="20747">FLSDYVQSESLRGRGPLWSHPDGFGGLASIFHYYVDYRSDSAVQDLAVEDNVTEDQHSPGHTAIPSDPECTLERAAEDGETGRLRKRLLSPEEGEEGEEEDEEPALHSCDSCRQVFESLSDLTEHKINQCQLTGKQRSAHRASPPLCHSALLPLSLSLCASTRENAMLRVLVHCTKGSTTPHSQFLW</sequence>
<dbReference type="KEGG" id="tng:GSTEN00028337G001"/>
<dbReference type="OrthoDB" id="10014897at2759"/>
<evidence type="ECO:0000313" key="2">
    <source>
        <dbReference type="EMBL" id="CAG07611.1"/>
    </source>
</evidence>
<feature type="compositionally biased region" description="Acidic residues" evidence="1">
    <location>
        <begin position="92"/>
        <end position="103"/>
    </location>
</feature>
<name>Q4RVH1_TETNG</name>
<feature type="non-terminal residue" evidence="2">
    <location>
        <position position="1"/>
    </location>
</feature>
<reference evidence="2" key="1">
    <citation type="journal article" date="2004" name="Nature">
        <title>Genome duplication in the teleost fish Tetraodon nigroviridis reveals the early vertebrate proto-karyotype.</title>
        <authorList>
            <person name="Jaillon O."/>
            <person name="Aury J.-M."/>
            <person name="Brunet F."/>
            <person name="Petit J.-L."/>
            <person name="Stange-Thomann N."/>
            <person name="Mauceli E."/>
            <person name="Bouneau L."/>
            <person name="Fischer C."/>
            <person name="Ozouf-Costaz C."/>
            <person name="Bernot A."/>
            <person name="Nicaud S."/>
            <person name="Jaffe D."/>
            <person name="Fisher S."/>
            <person name="Lutfalla G."/>
            <person name="Dossat C."/>
            <person name="Segurens B."/>
            <person name="Dasilva C."/>
            <person name="Salanoubat M."/>
            <person name="Levy M."/>
            <person name="Boudet N."/>
            <person name="Castellano S."/>
            <person name="Anthouard V."/>
            <person name="Jubin C."/>
            <person name="Castelli V."/>
            <person name="Katinka M."/>
            <person name="Vacherie B."/>
            <person name="Biemont C."/>
            <person name="Skalli Z."/>
            <person name="Cattolico L."/>
            <person name="Poulain J."/>
            <person name="De Berardinis V."/>
            <person name="Cruaud C."/>
            <person name="Duprat S."/>
            <person name="Brottier P."/>
            <person name="Coutanceau J.-P."/>
            <person name="Gouzy J."/>
            <person name="Parra G."/>
            <person name="Lardier G."/>
            <person name="Chapple C."/>
            <person name="McKernan K.J."/>
            <person name="McEwan P."/>
            <person name="Bosak S."/>
            <person name="Kellis M."/>
            <person name="Volff J.-N."/>
            <person name="Guigo R."/>
            <person name="Zody M.C."/>
            <person name="Mesirov J."/>
            <person name="Lindblad-Toh K."/>
            <person name="Birren B."/>
            <person name="Nusbaum C."/>
            <person name="Kahn D."/>
            <person name="Robinson-Rechavi M."/>
            <person name="Laudet V."/>
            <person name="Schachter V."/>
            <person name="Quetier F."/>
            <person name="Saurin W."/>
            <person name="Scarpelli C."/>
            <person name="Wincker P."/>
            <person name="Lander E.S."/>
            <person name="Weissenbach J."/>
            <person name="Roest Crollius H."/>
        </authorList>
    </citation>
    <scope>NUCLEOTIDE SEQUENCE [LARGE SCALE GENOMIC DNA]</scope>
</reference>
<gene>
    <name evidence="2" type="ORF">GSTENG00028337001</name>
</gene>
<accession>Q4RVH1</accession>
<organism evidence="2">
    <name type="scientific">Tetraodon nigroviridis</name>
    <name type="common">Spotted green pufferfish</name>
    <name type="synonym">Chelonodon nigroviridis</name>
    <dbReference type="NCBI Taxonomy" id="99883"/>
    <lineage>
        <taxon>Eukaryota</taxon>
        <taxon>Metazoa</taxon>
        <taxon>Chordata</taxon>
        <taxon>Craniata</taxon>
        <taxon>Vertebrata</taxon>
        <taxon>Euteleostomi</taxon>
        <taxon>Actinopterygii</taxon>
        <taxon>Neopterygii</taxon>
        <taxon>Teleostei</taxon>
        <taxon>Neoteleostei</taxon>
        <taxon>Acanthomorphata</taxon>
        <taxon>Eupercaria</taxon>
        <taxon>Tetraodontiformes</taxon>
        <taxon>Tetradontoidea</taxon>
        <taxon>Tetraodontidae</taxon>
        <taxon>Tetraodon</taxon>
    </lineage>
</organism>
<dbReference type="EMBL" id="CAAE01014992">
    <property type="protein sequence ID" value="CAG07611.1"/>
    <property type="molecule type" value="Genomic_DNA"/>
</dbReference>
<feature type="region of interest" description="Disordered" evidence="1">
    <location>
        <begin position="76"/>
        <end position="107"/>
    </location>
</feature>
<protein>
    <submittedName>
        <fullName evidence="2">(spotted green pufferfish) hypothetical protein</fullName>
    </submittedName>
</protein>
<dbReference type="AlphaFoldDB" id="Q4RVH1"/>